<dbReference type="Proteomes" id="UP000183567">
    <property type="component" value="Unassembled WGS sequence"/>
</dbReference>
<protein>
    <submittedName>
        <fullName evidence="2">Uncharacterized protein</fullName>
    </submittedName>
</protein>
<evidence type="ECO:0000256" key="1">
    <source>
        <dbReference type="SAM" id="MobiDB-lite"/>
    </source>
</evidence>
<proteinExistence type="predicted"/>
<dbReference type="AlphaFoldDB" id="A0A1J8PU82"/>
<feature type="non-terminal residue" evidence="2">
    <location>
        <position position="1"/>
    </location>
</feature>
<accession>A0A1J8PU82</accession>
<name>A0A1J8PU82_9AGAM</name>
<keyword evidence="3" id="KW-1185">Reference proteome</keyword>
<dbReference type="EMBL" id="LVVM01005112">
    <property type="protein sequence ID" value="OJA11323.1"/>
    <property type="molecule type" value="Genomic_DNA"/>
</dbReference>
<evidence type="ECO:0000313" key="2">
    <source>
        <dbReference type="EMBL" id="OJA11323.1"/>
    </source>
</evidence>
<feature type="region of interest" description="Disordered" evidence="1">
    <location>
        <begin position="1"/>
        <end position="23"/>
    </location>
</feature>
<evidence type="ECO:0000313" key="3">
    <source>
        <dbReference type="Proteomes" id="UP000183567"/>
    </source>
</evidence>
<gene>
    <name evidence="2" type="ORF">AZE42_08272</name>
</gene>
<sequence>APPVDQPAPAAGSATRNQHQPGYLPRQALAAAPRRPVVDIHTIDPAQQTSTIRSRIRQPEVPAARDPTPPVPPSLLTTRGAEAYAPPPPSRPAIHHTEAPSPAPPTVPQPCQLTTRPAETPGQASSRAVPFPAHDLQF</sequence>
<reference evidence="2 3" key="1">
    <citation type="submission" date="2016-03" db="EMBL/GenBank/DDBJ databases">
        <title>Comparative genomics of the ectomycorrhizal sister species Rhizopogon vinicolor and Rhizopogon vesiculosus (Basidiomycota: Boletales) reveals a divergence of the mating type B locus.</title>
        <authorList>
            <person name="Mujic A.B."/>
            <person name="Kuo A."/>
            <person name="Tritt A."/>
            <person name="Lipzen A."/>
            <person name="Chen C."/>
            <person name="Johnson J."/>
            <person name="Sharma A."/>
            <person name="Barry K."/>
            <person name="Grigoriev I.V."/>
            <person name="Spatafora J.W."/>
        </authorList>
    </citation>
    <scope>NUCLEOTIDE SEQUENCE [LARGE SCALE GENOMIC DNA]</scope>
    <source>
        <strain evidence="2 3">AM-OR11-056</strain>
    </source>
</reference>
<comment type="caution">
    <text evidence="2">The sequence shown here is derived from an EMBL/GenBank/DDBJ whole genome shotgun (WGS) entry which is preliminary data.</text>
</comment>
<feature type="compositionally biased region" description="Polar residues" evidence="1">
    <location>
        <begin position="111"/>
        <end position="126"/>
    </location>
</feature>
<feature type="region of interest" description="Disordered" evidence="1">
    <location>
        <begin position="44"/>
        <end position="138"/>
    </location>
</feature>
<organism evidence="2 3">
    <name type="scientific">Rhizopogon vesiculosus</name>
    <dbReference type="NCBI Taxonomy" id="180088"/>
    <lineage>
        <taxon>Eukaryota</taxon>
        <taxon>Fungi</taxon>
        <taxon>Dikarya</taxon>
        <taxon>Basidiomycota</taxon>
        <taxon>Agaricomycotina</taxon>
        <taxon>Agaricomycetes</taxon>
        <taxon>Agaricomycetidae</taxon>
        <taxon>Boletales</taxon>
        <taxon>Suillineae</taxon>
        <taxon>Rhizopogonaceae</taxon>
        <taxon>Rhizopogon</taxon>
    </lineage>
</organism>